<name>A0A016S262_9BILA</name>
<comment type="caution">
    <text evidence="1">The sequence shown here is derived from an EMBL/GenBank/DDBJ whole genome shotgun (WGS) entry which is preliminary data.</text>
</comment>
<dbReference type="EMBL" id="JARK01001650">
    <property type="protein sequence ID" value="EYB84546.1"/>
    <property type="molecule type" value="Genomic_DNA"/>
</dbReference>
<gene>
    <name evidence="1" type="primary">Acey_s0314.g2225</name>
    <name evidence="1" type="ORF">Y032_0314g2225</name>
</gene>
<accession>A0A016S262</accession>
<sequence length="117" mass="13466">MTTPARYINRHKRDESPVLERVEVAKIWSREVDPSLDQAWIRQPAQLGSKLQAVLAARHGFNVDQRVLTCPIDKINGFTRQFGSANCYKPLTGPVLKNGFKDHFEAICVYRWNQRAE</sequence>
<reference evidence="2" key="1">
    <citation type="journal article" date="2015" name="Nat. Genet.">
        <title>The genome and transcriptome of the zoonotic hookworm Ancylostoma ceylanicum identify infection-specific gene families.</title>
        <authorList>
            <person name="Schwarz E.M."/>
            <person name="Hu Y."/>
            <person name="Antoshechkin I."/>
            <person name="Miller M.M."/>
            <person name="Sternberg P.W."/>
            <person name="Aroian R.V."/>
        </authorList>
    </citation>
    <scope>NUCLEOTIDE SEQUENCE</scope>
    <source>
        <strain evidence="2">HY135</strain>
    </source>
</reference>
<protein>
    <submittedName>
        <fullName evidence="1">Uncharacterized protein</fullName>
    </submittedName>
</protein>
<dbReference type="AlphaFoldDB" id="A0A016S262"/>
<keyword evidence="2" id="KW-1185">Reference proteome</keyword>
<organism evidence="1 2">
    <name type="scientific">Ancylostoma ceylanicum</name>
    <dbReference type="NCBI Taxonomy" id="53326"/>
    <lineage>
        <taxon>Eukaryota</taxon>
        <taxon>Metazoa</taxon>
        <taxon>Ecdysozoa</taxon>
        <taxon>Nematoda</taxon>
        <taxon>Chromadorea</taxon>
        <taxon>Rhabditida</taxon>
        <taxon>Rhabditina</taxon>
        <taxon>Rhabditomorpha</taxon>
        <taxon>Strongyloidea</taxon>
        <taxon>Ancylostomatidae</taxon>
        <taxon>Ancylostomatinae</taxon>
        <taxon>Ancylostoma</taxon>
    </lineage>
</organism>
<dbReference type="Proteomes" id="UP000024635">
    <property type="component" value="Unassembled WGS sequence"/>
</dbReference>
<evidence type="ECO:0000313" key="2">
    <source>
        <dbReference type="Proteomes" id="UP000024635"/>
    </source>
</evidence>
<evidence type="ECO:0000313" key="1">
    <source>
        <dbReference type="EMBL" id="EYB84546.1"/>
    </source>
</evidence>
<proteinExistence type="predicted"/>